<evidence type="ECO:0000313" key="2">
    <source>
        <dbReference type="Proteomes" id="UP001233999"/>
    </source>
</evidence>
<gene>
    <name evidence="1" type="ORF">L9F63_024935</name>
</gene>
<dbReference type="Proteomes" id="UP001233999">
    <property type="component" value="Unassembled WGS sequence"/>
</dbReference>
<evidence type="ECO:0000313" key="1">
    <source>
        <dbReference type="EMBL" id="KAJ9578956.1"/>
    </source>
</evidence>
<dbReference type="EMBL" id="JASPKZ010008821">
    <property type="protein sequence ID" value="KAJ9578956.1"/>
    <property type="molecule type" value="Genomic_DNA"/>
</dbReference>
<reference evidence="1" key="1">
    <citation type="journal article" date="2023" name="IScience">
        <title>Live-bearing cockroach genome reveals convergent evolutionary mechanisms linked to viviparity in insects and beyond.</title>
        <authorList>
            <person name="Fouks B."/>
            <person name="Harrison M.C."/>
            <person name="Mikhailova A.A."/>
            <person name="Marchal E."/>
            <person name="English S."/>
            <person name="Carruthers M."/>
            <person name="Jennings E.C."/>
            <person name="Chiamaka E.L."/>
            <person name="Frigard R.A."/>
            <person name="Pippel M."/>
            <person name="Attardo G.M."/>
            <person name="Benoit J.B."/>
            <person name="Bornberg-Bauer E."/>
            <person name="Tobe S.S."/>
        </authorList>
    </citation>
    <scope>NUCLEOTIDE SEQUENCE</scope>
    <source>
        <strain evidence="1">Stay&amp;Tobe</strain>
    </source>
</reference>
<feature type="non-terminal residue" evidence="1">
    <location>
        <position position="110"/>
    </location>
</feature>
<keyword evidence="2" id="KW-1185">Reference proteome</keyword>
<accession>A0AAD7ZEM0</accession>
<protein>
    <submittedName>
        <fullName evidence="1">Uncharacterized protein</fullName>
    </submittedName>
</protein>
<organism evidence="1 2">
    <name type="scientific">Diploptera punctata</name>
    <name type="common">Pacific beetle cockroach</name>
    <dbReference type="NCBI Taxonomy" id="6984"/>
    <lineage>
        <taxon>Eukaryota</taxon>
        <taxon>Metazoa</taxon>
        <taxon>Ecdysozoa</taxon>
        <taxon>Arthropoda</taxon>
        <taxon>Hexapoda</taxon>
        <taxon>Insecta</taxon>
        <taxon>Pterygota</taxon>
        <taxon>Neoptera</taxon>
        <taxon>Polyneoptera</taxon>
        <taxon>Dictyoptera</taxon>
        <taxon>Blattodea</taxon>
        <taxon>Blaberoidea</taxon>
        <taxon>Blaberidae</taxon>
        <taxon>Diplopterinae</taxon>
        <taxon>Diploptera</taxon>
    </lineage>
</organism>
<dbReference type="AlphaFoldDB" id="A0AAD7ZEM0"/>
<comment type="caution">
    <text evidence="1">The sequence shown here is derived from an EMBL/GenBank/DDBJ whole genome shotgun (WGS) entry which is preliminary data.</text>
</comment>
<reference evidence="1" key="2">
    <citation type="submission" date="2023-05" db="EMBL/GenBank/DDBJ databases">
        <authorList>
            <person name="Fouks B."/>
        </authorList>
    </citation>
    <scope>NUCLEOTIDE SEQUENCE</scope>
    <source>
        <strain evidence="1">Stay&amp;Tobe</strain>
        <tissue evidence="1">Testes</tissue>
    </source>
</reference>
<name>A0AAD7ZEM0_DIPPU</name>
<proteinExistence type="predicted"/>
<sequence>MFIEEYHRVLGDTLSALGYQHLHITMDHLNELVESRGFFGMLSVFSIRNNVLVDEESIISADDLQSEMKFKFSKMYLESLKIQIPVMEERAYNTSTVHCLKYLITNTIFA</sequence>